<evidence type="ECO:0000256" key="4">
    <source>
        <dbReference type="ARBA" id="ARBA00023004"/>
    </source>
</evidence>
<evidence type="ECO:0000256" key="6">
    <source>
        <dbReference type="ARBA" id="ARBA00034078"/>
    </source>
</evidence>
<keyword evidence="12" id="KW-1185">Reference proteome</keyword>
<dbReference type="GO" id="GO:0051537">
    <property type="term" value="F:2 iron, 2 sulfur cluster binding"/>
    <property type="evidence" value="ECO:0007669"/>
    <property type="project" value="UniProtKB-KW"/>
</dbReference>
<dbReference type="PANTHER" id="PTHR23426">
    <property type="entry name" value="FERREDOXIN/ADRENODOXIN"/>
    <property type="match status" value="1"/>
</dbReference>
<evidence type="ECO:0000313" key="12">
    <source>
        <dbReference type="Proteomes" id="UP000182200"/>
    </source>
</evidence>
<reference evidence="9 12" key="2">
    <citation type="submission" date="2015-11" db="EMBL/GenBank/DDBJ databases">
        <authorList>
            <person name="Varghese N."/>
        </authorList>
    </citation>
    <scope>NUCLEOTIDE SEQUENCE [LARGE SCALE GENOMIC DNA]</scope>
    <source>
        <strain evidence="9 12">JGI-8</strain>
    </source>
</reference>
<dbReference type="PANTHER" id="PTHR23426:SF65">
    <property type="entry name" value="FERREDOXIN-2, MITOCHONDRIAL"/>
    <property type="match status" value="1"/>
</dbReference>
<dbReference type="GO" id="GO:0009055">
    <property type="term" value="F:electron transfer activity"/>
    <property type="evidence" value="ECO:0007669"/>
    <property type="project" value="TreeGrafter"/>
</dbReference>
<dbReference type="InterPro" id="IPR036010">
    <property type="entry name" value="2Fe-2S_ferredoxin-like_sf"/>
</dbReference>
<accession>A0A0P1LC75</accession>
<comment type="similarity">
    <text evidence="1">Belongs to the adrenodoxin/putidaredoxin family.</text>
</comment>
<evidence type="ECO:0000313" key="11">
    <source>
        <dbReference type="Proteomes" id="UP000182011"/>
    </source>
</evidence>
<dbReference type="RefSeq" id="WP_075426070.1">
    <property type="nucleotide sequence ID" value="NZ_CZVI01000012.1"/>
</dbReference>
<dbReference type="GO" id="GO:0046872">
    <property type="term" value="F:metal ion binding"/>
    <property type="evidence" value="ECO:0007669"/>
    <property type="project" value="UniProtKB-KW"/>
</dbReference>
<accession>A0A0S4MYG1</accession>
<comment type="cofactor">
    <cofactor evidence="6">
        <name>[2Fe-2S] cluster</name>
        <dbReference type="ChEBI" id="CHEBI:190135"/>
    </cofactor>
</comment>
<feature type="domain" description="2Fe-2S ferredoxin-type" evidence="8">
    <location>
        <begin position="2"/>
        <end position="107"/>
    </location>
</feature>
<keyword evidence="2" id="KW-0001">2Fe-2S</keyword>
<keyword evidence="7" id="KW-0812">Transmembrane</keyword>
<accession>A0A0P1LY62</accession>
<evidence type="ECO:0000256" key="7">
    <source>
        <dbReference type="SAM" id="Phobius"/>
    </source>
</evidence>
<dbReference type="Gene3D" id="3.10.20.30">
    <property type="match status" value="1"/>
</dbReference>
<dbReference type="Pfam" id="PF00111">
    <property type="entry name" value="Fer2"/>
    <property type="match status" value="1"/>
</dbReference>
<evidence type="ECO:0000313" key="10">
    <source>
        <dbReference type="EMBL" id="CUU03592.1"/>
    </source>
</evidence>
<name>A0A0P1LSF4_9BACT</name>
<accession>A0A0P1LSF4</accession>
<evidence type="ECO:0000259" key="8">
    <source>
        <dbReference type="PROSITE" id="PS51085"/>
    </source>
</evidence>
<gene>
    <name evidence="10" type="ORF">JGI4_00785</name>
    <name evidence="9" type="ORF">JGI8_01060</name>
</gene>
<keyword evidence="4" id="KW-0408">Iron</keyword>
<evidence type="ECO:0000313" key="9">
    <source>
        <dbReference type="EMBL" id="CUS87029.1"/>
    </source>
</evidence>
<dbReference type="SUPFAM" id="SSF54292">
    <property type="entry name" value="2Fe-2S ferredoxin-like"/>
    <property type="match status" value="1"/>
</dbReference>
<dbReference type="GO" id="GO:0140647">
    <property type="term" value="P:P450-containing electron transport chain"/>
    <property type="evidence" value="ECO:0007669"/>
    <property type="project" value="InterPro"/>
</dbReference>
<keyword evidence="7" id="KW-1133">Transmembrane helix</keyword>
<dbReference type="AlphaFoldDB" id="A0A0P1LSF4"/>
<dbReference type="Proteomes" id="UP000182200">
    <property type="component" value="Unassembled WGS sequence"/>
</dbReference>
<keyword evidence="5" id="KW-0411">Iron-sulfur</keyword>
<keyword evidence="3" id="KW-0479">Metal-binding</keyword>
<accession>A0A0P1LR74</accession>
<dbReference type="InterPro" id="IPR012675">
    <property type="entry name" value="Beta-grasp_dom_sf"/>
</dbReference>
<dbReference type="CDD" id="cd00207">
    <property type="entry name" value="fer2"/>
    <property type="match status" value="1"/>
</dbReference>
<evidence type="ECO:0000256" key="3">
    <source>
        <dbReference type="ARBA" id="ARBA00022723"/>
    </source>
</evidence>
<organism evidence="10 11">
    <name type="scientific">Candidatus Kryptonium thompsonii</name>
    <dbReference type="NCBI Taxonomy" id="1633631"/>
    <lineage>
        <taxon>Bacteria</taxon>
        <taxon>Pseudomonadati</taxon>
        <taxon>Candidatus Kryptoniota</taxon>
        <taxon>Candidatus Kryptonium</taxon>
    </lineage>
</organism>
<dbReference type="EMBL" id="FAOP01000004">
    <property type="protein sequence ID" value="CUU03592.1"/>
    <property type="molecule type" value="Genomic_DNA"/>
</dbReference>
<dbReference type="STRING" id="1633631.GCA_001442925_00785"/>
<accession>A0A0P1LY98</accession>
<sequence>MPVVKFEREGRSIEVPKGANLRKSALKAGINVYKGINQILNCQGHGLCGTCRVEIIQGDKNVNSKTPMEEWVLKGKFLIAHKVKPNLRLSCQVKVDDDIVVLTMPEYEIDKEETIERVKIFAVVTLFALLFLVGLAFIVLDFIGKL</sequence>
<dbReference type="PROSITE" id="PS51085">
    <property type="entry name" value="2FE2S_FER_2"/>
    <property type="match status" value="1"/>
</dbReference>
<accession>A0A0P1M5B6</accession>
<evidence type="ECO:0000256" key="2">
    <source>
        <dbReference type="ARBA" id="ARBA00022714"/>
    </source>
</evidence>
<dbReference type="EMBL" id="CZVI01000012">
    <property type="protein sequence ID" value="CUS87029.1"/>
    <property type="molecule type" value="Genomic_DNA"/>
</dbReference>
<dbReference type="InterPro" id="IPR001055">
    <property type="entry name" value="Adrenodoxin-like"/>
</dbReference>
<reference evidence="10 11" key="1">
    <citation type="submission" date="2015-11" db="EMBL/GenBank/DDBJ databases">
        <authorList>
            <person name="Zhang Y."/>
            <person name="Guo Z."/>
        </authorList>
    </citation>
    <scope>NUCLEOTIDE SEQUENCE [LARGE SCALE GENOMIC DNA]</scope>
    <source>
        <strain evidence="10">JGI-4</strain>
    </source>
</reference>
<dbReference type="InterPro" id="IPR001041">
    <property type="entry name" value="2Fe-2S_ferredoxin-type"/>
</dbReference>
<feature type="transmembrane region" description="Helical" evidence="7">
    <location>
        <begin position="120"/>
        <end position="143"/>
    </location>
</feature>
<keyword evidence="7" id="KW-0472">Membrane</keyword>
<evidence type="ECO:0000256" key="5">
    <source>
        <dbReference type="ARBA" id="ARBA00023014"/>
    </source>
</evidence>
<accession>A0A0P1MTW5</accession>
<protein>
    <submittedName>
        <fullName evidence="10">Ferredoxin</fullName>
    </submittedName>
</protein>
<accession>A0A0P1M558</accession>
<proteinExistence type="inferred from homology"/>
<accession>A0A0P1LNR7</accession>
<evidence type="ECO:0000256" key="1">
    <source>
        <dbReference type="ARBA" id="ARBA00010914"/>
    </source>
</evidence>
<dbReference type="Proteomes" id="UP000182011">
    <property type="component" value="Unassembled WGS sequence"/>
</dbReference>